<dbReference type="SUPFAM" id="SSF46894">
    <property type="entry name" value="C-terminal effector domain of the bipartite response regulators"/>
    <property type="match status" value="1"/>
</dbReference>
<dbReference type="OrthoDB" id="9802426at2"/>
<dbReference type="GO" id="GO:0006355">
    <property type="term" value="P:regulation of DNA-templated transcription"/>
    <property type="evidence" value="ECO:0007669"/>
    <property type="project" value="InterPro"/>
</dbReference>
<name>A0A0D5NF08_9BACL</name>
<dbReference type="KEGG" id="pbj:VN24_01280"/>
<keyword evidence="5 8" id="KW-0238">DNA-binding</keyword>
<dbReference type="FunFam" id="3.40.50.2300:FF:000001">
    <property type="entry name" value="DNA-binding response regulator PhoB"/>
    <property type="match status" value="1"/>
</dbReference>
<accession>A0A0D5NF08</accession>
<gene>
    <name evidence="11" type="ORF">VN24_01280</name>
</gene>
<dbReference type="SMART" id="SM00862">
    <property type="entry name" value="Trans_reg_C"/>
    <property type="match status" value="1"/>
</dbReference>
<dbReference type="PANTHER" id="PTHR48111:SF73">
    <property type="entry name" value="ALKALINE PHOSPHATASE SYNTHESIS TRANSCRIPTIONAL REGULATORY PROTEIN PHOP"/>
    <property type="match status" value="1"/>
</dbReference>
<dbReference type="InterPro" id="IPR001867">
    <property type="entry name" value="OmpR/PhoB-type_DNA-bd"/>
</dbReference>
<evidence type="ECO:0000256" key="5">
    <source>
        <dbReference type="ARBA" id="ARBA00023125"/>
    </source>
</evidence>
<dbReference type="PROSITE" id="PS50110">
    <property type="entry name" value="RESPONSE_REGULATORY"/>
    <property type="match status" value="1"/>
</dbReference>
<evidence type="ECO:0000256" key="6">
    <source>
        <dbReference type="ARBA" id="ARBA00023163"/>
    </source>
</evidence>
<dbReference type="HOGENOM" id="CLU_000445_30_4_9"/>
<reference evidence="12" key="2">
    <citation type="submission" date="2015-03" db="EMBL/GenBank/DDBJ databases">
        <title>Genome sequence of Paenibacillus beijingensis strain DSM 24997T.</title>
        <authorList>
            <person name="Kwak Y."/>
            <person name="Shin J.-H."/>
        </authorList>
    </citation>
    <scope>NUCLEOTIDE SEQUENCE [LARGE SCALE GENOMIC DNA]</scope>
    <source>
        <strain evidence="12">DSM 24997</strain>
    </source>
</reference>
<evidence type="ECO:0000313" key="11">
    <source>
        <dbReference type="EMBL" id="AJY73503.1"/>
    </source>
</evidence>
<dbReference type="InterPro" id="IPR001789">
    <property type="entry name" value="Sig_transdc_resp-reg_receiver"/>
</dbReference>
<keyword evidence="4" id="KW-0805">Transcription regulation</keyword>
<dbReference type="PROSITE" id="PS51755">
    <property type="entry name" value="OMPR_PHOB"/>
    <property type="match status" value="1"/>
</dbReference>
<dbReference type="Gene3D" id="1.10.10.10">
    <property type="entry name" value="Winged helix-like DNA-binding domain superfamily/Winged helix DNA-binding domain"/>
    <property type="match status" value="1"/>
</dbReference>
<keyword evidence="3" id="KW-0902">Two-component regulatory system</keyword>
<feature type="DNA-binding region" description="OmpR/PhoB-type" evidence="8">
    <location>
        <begin position="129"/>
        <end position="228"/>
    </location>
</feature>
<evidence type="ECO:0000259" key="9">
    <source>
        <dbReference type="PROSITE" id="PS50110"/>
    </source>
</evidence>
<protein>
    <submittedName>
        <fullName evidence="11">Transcriptional regulator</fullName>
    </submittedName>
</protein>
<dbReference type="GO" id="GO:0000976">
    <property type="term" value="F:transcription cis-regulatory region binding"/>
    <property type="evidence" value="ECO:0007669"/>
    <property type="project" value="TreeGrafter"/>
</dbReference>
<organism evidence="11 12">
    <name type="scientific">Paenibacillus beijingensis</name>
    <dbReference type="NCBI Taxonomy" id="1126833"/>
    <lineage>
        <taxon>Bacteria</taxon>
        <taxon>Bacillati</taxon>
        <taxon>Bacillota</taxon>
        <taxon>Bacilli</taxon>
        <taxon>Bacillales</taxon>
        <taxon>Paenibacillaceae</taxon>
        <taxon>Paenibacillus</taxon>
    </lineage>
</organism>
<dbReference type="SUPFAM" id="SSF52172">
    <property type="entry name" value="CheY-like"/>
    <property type="match status" value="1"/>
</dbReference>
<evidence type="ECO:0000256" key="7">
    <source>
        <dbReference type="PROSITE-ProRule" id="PRU00169"/>
    </source>
</evidence>
<evidence type="ECO:0000256" key="2">
    <source>
        <dbReference type="ARBA" id="ARBA00022553"/>
    </source>
</evidence>
<dbReference type="EMBL" id="CP011058">
    <property type="protein sequence ID" value="AJY73503.1"/>
    <property type="molecule type" value="Genomic_DNA"/>
</dbReference>
<evidence type="ECO:0000256" key="4">
    <source>
        <dbReference type="ARBA" id="ARBA00023015"/>
    </source>
</evidence>
<dbReference type="InterPro" id="IPR039420">
    <property type="entry name" value="WalR-like"/>
</dbReference>
<evidence type="ECO:0000259" key="10">
    <source>
        <dbReference type="PROSITE" id="PS51755"/>
    </source>
</evidence>
<dbReference type="CDD" id="cd00383">
    <property type="entry name" value="trans_reg_C"/>
    <property type="match status" value="1"/>
</dbReference>
<dbReference type="Pfam" id="PF00486">
    <property type="entry name" value="Trans_reg_C"/>
    <property type="match status" value="1"/>
</dbReference>
<dbReference type="GO" id="GO:0032993">
    <property type="term" value="C:protein-DNA complex"/>
    <property type="evidence" value="ECO:0007669"/>
    <property type="project" value="TreeGrafter"/>
</dbReference>
<dbReference type="InterPro" id="IPR036388">
    <property type="entry name" value="WH-like_DNA-bd_sf"/>
</dbReference>
<dbReference type="GO" id="GO:0000156">
    <property type="term" value="F:phosphorelay response regulator activity"/>
    <property type="evidence" value="ECO:0007669"/>
    <property type="project" value="TreeGrafter"/>
</dbReference>
<dbReference type="FunFam" id="1.10.10.10:FF:000018">
    <property type="entry name" value="DNA-binding response regulator ResD"/>
    <property type="match status" value="1"/>
</dbReference>
<keyword evidence="6" id="KW-0804">Transcription</keyword>
<dbReference type="PANTHER" id="PTHR48111">
    <property type="entry name" value="REGULATOR OF RPOS"/>
    <property type="match status" value="1"/>
</dbReference>
<evidence type="ECO:0000313" key="12">
    <source>
        <dbReference type="Proteomes" id="UP000032633"/>
    </source>
</evidence>
<sequence length="231" mass="26441">MNKTILVVDDEDKIRDVVASYLQKDGFRTLEADTGEKALHIVQFKALDLIILDLMLPDMSGEQVCKQIRQFSSLPILMLTAKVSEDNRIHGLSIGADDYLLKPFDPRELVARVRAILRRTDNQHLLADRISFRNDELIIDSVRSEVFVQGEPVNLTQSEYKLLLLLARHPQRQFNREELVAKVLGFDFEGDVRSIDQHVKNLRQKIEPDPKQPRFITTVYGVGYKFIGGAL</sequence>
<dbReference type="Proteomes" id="UP000032633">
    <property type="component" value="Chromosome"/>
</dbReference>
<dbReference type="Gene3D" id="6.10.250.690">
    <property type="match status" value="1"/>
</dbReference>
<feature type="modified residue" description="4-aspartylphosphate" evidence="7">
    <location>
        <position position="53"/>
    </location>
</feature>
<dbReference type="Pfam" id="PF00072">
    <property type="entry name" value="Response_reg"/>
    <property type="match status" value="1"/>
</dbReference>
<comment type="subcellular location">
    <subcellularLocation>
        <location evidence="1">Cytoplasm</location>
    </subcellularLocation>
</comment>
<dbReference type="RefSeq" id="WP_045668938.1">
    <property type="nucleotide sequence ID" value="NZ_CP011058.1"/>
</dbReference>
<reference evidence="11 12" key="1">
    <citation type="journal article" date="2015" name="J. Biotechnol.">
        <title>Complete genome sequence of Paenibacillus beijingensis 7188(T) (=DSM 24997(T)), a novel rhizobacterium from jujube garden soil.</title>
        <authorList>
            <person name="Kwak Y."/>
            <person name="Shin J.H."/>
        </authorList>
    </citation>
    <scope>NUCLEOTIDE SEQUENCE [LARGE SCALE GENOMIC DNA]</scope>
    <source>
        <strain evidence="11 12">DSM 24997</strain>
    </source>
</reference>
<keyword evidence="12" id="KW-1185">Reference proteome</keyword>
<dbReference type="STRING" id="1126833.VN24_01280"/>
<dbReference type="Gene3D" id="3.40.50.2300">
    <property type="match status" value="1"/>
</dbReference>
<dbReference type="InterPro" id="IPR011006">
    <property type="entry name" value="CheY-like_superfamily"/>
</dbReference>
<keyword evidence="2 7" id="KW-0597">Phosphoprotein</keyword>
<proteinExistence type="predicted"/>
<evidence type="ECO:0000256" key="1">
    <source>
        <dbReference type="ARBA" id="ARBA00004496"/>
    </source>
</evidence>
<dbReference type="SMART" id="SM00448">
    <property type="entry name" value="REC"/>
    <property type="match status" value="1"/>
</dbReference>
<feature type="domain" description="Response regulatory" evidence="9">
    <location>
        <begin position="4"/>
        <end position="117"/>
    </location>
</feature>
<dbReference type="InterPro" id="IPR016032">
    <property type="entry name" value="Sig_transdc_resp-reg_C-effctor"/>
</dbReference>
<dbReference type="AlphaFoldDB" id="A0A0D5NF08"/>
<dbReference type="GO" id="GO:0005829">
    <property type="term" value="C:cytosol"/>
    <property type="evidence" value="ECO:0007669"/>
    <property type="project" value="TreeGrafter"/>
</dbReference>
<evidence type="ECO:0000256" key="3">
    <source>
        <dbReference type="ARBA" id="ARBA00023012"/>
    </source>
</evidence>
<feature type="domain" description="OmpR/PhoB-type" evidence="10">
    <location>
        <begin position="129"/>
        <end position="228"/>
    </location>
</feature>
<evidence type="ECO:0000256" key="8">
    <source>
        <dbReference type="PROSITE-ProRule" id="PRU01091"/>
    </source>
</evidence>
<dbReference type="PATRIC" id="fig|1126833.4.peg.289"/>